<dbReference type="AlphaFoldDB" id="A0A415ERU0"/>
<evidence type="ECO:0000313" key="2">
    <source>
        <dbReference type="EMBL" id="RHK06019.1"/>
    </source>
</evidence>
<dbReference type="PANTHER" id="PTHR40254">
    <property type="entry name" value="BLR0577 PROTEIN"/>
    <property type="match status" value="1"/>
</dbReference>
<dbReference type="Proteomes" id="UP000286288">
    <property type="component" value="Unassembled WGS sequence"/>
</dbReference>
<evidence type="ECO:0000259" key="1">
    <source>
        <dbReference type="Pfam" id="PF13454"/>
    </source>
</evidence>
<evidence type="ECO:0000313" key="3">
    <source>
        <dbReference type="Proteomes" id="UP000286288"/>
    </source>
</evidence>
<organism evidence="2 3">
    <name type="scientific">Enterococcus casseliflavus</name>
    <name type="common">Enterococcus flavescens</name>
    <dbReference type="NCBI Taxonomy" id="37734"/>
    <lineage>
        <taxon>Bacteria</taxon>
        <taxon>Bacillati</taxon>
        <taxon>Bacillota</taxon>
        <taxon>Bacilli</taxon>
        <taxon>Lactobacillales</taxon>
        <taxon>Enterococcaceae</taxon>
        <taxon>Enterococcus</taxon>
    </lineage>
</organism>
<dbReference type="InterPro" id="IPR052189">
    <property type="entry name" value="L-asp_N-monooxygenase_NS-form"/>
</dbReference>
<dbReference type="SUPFAM" id="SSF51905">
    <property type="entry name" value="FAD/NAD(P)-binding domain"/>
    <property type="match status" value="1"/>
</dbReference>
<sequence>MKIAIIGAGPRGLSLSERLIAHSKQNKQAIDLLLFDPFLPGAVWRTDQSADLLLNSVTSQVTLFTDDTLSTGGPVVKGPTLYEWAVTGGKHFAATHAPELVAECTALDSLDPNGHCSRALYGLYQQWFYHQLLKELPESITVNHLSDSVSSLTPLSKNRYQLTTAHQTFLVDAVVLATGHSQAQLSAAEQQLANAAEKNVWFYAPPANAADTDLTAVKAGKPVILRGLGLAFYDYVTRLTSGRGGTFVKVNESLVYQPSGEEPQIIAGSRRGVPYHPRGRNQKTPTQQRKPVFLTPERLAAWQAAKTVAGKTLLFYLKKEAELVYYQTLLLEKQLLDKDQLAAFTAAFVASEGSEDLLKKWQLPTTEWWSWQQLADPFAQKKQQSLQDFFIALLRTQIQDAEKGNLTGPISSALEVFKDLRDPIRFVLDHQLMPAQDLKKLFWQSFVPLNSFLSIGPPVQRLQELVALIEAGVVTLLGPDMTVEIEEAYCTYSKRFPDTRYHATQLIEARIPSTAIRRTNNSLLRQLLNDRIIHPHQLTIPNEVPFETGAIAIEPETNQILGPDDRPYPTLYCFGIPTEGIHWLTAATAQPGTDAWNLRQADQIAADLLHRTF</sequence>
<protein>
    <submittedName>
        <fullName evidence="2">Oxidoreductase</fullName>
    </submittedName>
</protein>
<accession>A0A415ERU0</accession>
<feature type="domain" description="FAD-dependent urate hydroxylase HpyO/Asp monooxygenase CreE-like FAD/NAD(P)-binding" evidence="1">
    <location>
        <begin position="4"/>
        <end position="180"/>
    </location>
</feature>
<proteinExistence type="predicted"/>
<dbReference type="PANTHER" id="PTHR40254:SF1">
    <property type="entry name" value="BLR0577 PROTEIN"/>
    <property type="match status" value="1"/>
</dbReference>
<name>A0A415ERU0_ENTCA</name>
<gene>
    <name evidence="2" type="ORF">DW084_10930</name>
</gene>
<dbReference type="InterPro" id="IPR036188">
    <property type="entry name" value="FAD/NAD-bd_sf"/>
</dbReference>
<reference evidence="2 3" key="1">
    <citation type="submission" date="2018-08" db="EMBL/GenBank/DDBJ databases">
        <title>A genome reference for cultivated species of the human gut microbiota.</title>
        <authorList>
            <person name="Zou Y."/>
            <person name="Xue W."/>
            <person name="Luo G."/>
        </authorList>
    </citation>
    <scope>NUCLEOTIDE SEQUENCE [LARGE SCALE GENOMIC DNA]</scope>
    <source>
        <strain evidence="2 3">AF48-16</strain>
    </source>
</reference>
<comment type="caution">
    <text evidence="2">The sequence shown here is derived from an EMBL/GenBank/DDBJ whole genome shotgun (WGS) entry which is preliminary data.</text>
</comment>
<dbReference type="EMBL" id="QRMZ01000013">
    <property type="protein sequence ID" value="RHK06019.1"/>
    <property type="molecule type" value="Genomic_DNA"/>
</dbReference>
<dbReference type="Pfam" id="PF13454">
    <property type="entry name" value="NAD_binding_9"/>
    <property type="match status" value="1"/>
</dbReference>
<dbReference type="InterPro" id="IPR038732">
    <property type="entry name" value="HpyO/CreE_NAD-binding"/>
</dbReference>